<sequence length="101" mass="11244">MAASVLKDHEYDTLSSLGASDPALGLCTVTLDASQSAFSHSSDSDQDDPKPSGKRKCKSRHLRRIVLSFDLESIIHLRSTKWVPCAEVAHYVQDRIRKVFD</sequence>
<keyword evidence="3" id="KW-1185">Reference proteome</keyword>
<evidence type="ECO:0000256" key="1">
    <source>
        <dbReference type="SAM" id="MobiDB-lite"/>
    </source>
</evidence>
<dbReference type="AlphaFoldDB" id="A0AAV7L3Y7"/>
<evidence type="ECO:0000313" key="3">
    <source>
        <dbReference type="Proteomes" id="UP001066276"/>
    </source>
</evidence>
<comment type="caution">
    <text evidence="2">The sequence shown here is derived from an EMBL/GenBank/DDBJ whole genome shotgun (WGS) entry which is preliminary data.</text>
</comment>
<accession>A0AAV7L3Y7</accession>
<dbReference type="Proteomes" id="UP001066276">
    <property type="component" value="Chromosome 12"/>
</dbReference>
<proteinExistence type="predicted"/>
<reference evidence="2" key="1">
    <citation type="journal article" date="2022" name="bioRxiv">
        <title>Sequencing and chromosome-scale assembly of the giantPleurodeles waltlgenome.</title>
        <authorList>
            <person name="Brown T."/>
            <person name="Elewa A."/>
            <person name="Iarovenko S."/>
            <person name="Subramanian E."/>
            <person name="Araus A.J."/>
            <person name="Petzold A."/>
            <person name="Susuki M."/>
            <person name="Suzuki K.-i.T."/>
            <person name="Hayashi T."/>
            <person name="Toyoda A."/>
            <person name="Oliveira C."/>
            <person name="Osipova E."/>
            <person name="Leigh N.D."/>
            <person name="Simon A."/>
            <person name="Yun M.H."/>
        </authorList>
    </citation>
    <scope>NUCLEOTIDE SEQUENCE</scope>
    <source>
        <strain evidence="2">20211129_DDA</strain>
        <tissue evidence="2">Liver</tissue>
    </source>
</reference>
<evidence type="ECO:0000313" key="2">
    <source>
        <dbReference type="EMBL" id="KAJ1084033.1"/>
    </source>
</evidence>
<protein>
    <submittedName>
        <fullName evidence="2">Uncharacterized protein</fullName>
    </submittedName>
</protein>
<feature type="region of interest" description="Disordered" evidence="1">
    <location>
        <begin position="38"/>
        <end position="57"/>
    </location>
</feature>
<gene>
    <name evidence="2" type="ORF">NDU88_004188</name>
</gene>
<dbReference type="EMBL" id="JANPWB010000016">
    <property type="protein sequence ID" value="KAJ1084033.1"/>
    <property type="molecule type" value="Genomic_DNA"/>
</dbReference>
<name>A0AAV7L3Y7_PLEWA</name>
<organism evidence="2 3">
    <name type="scientific">Pleurodeles waltl</name>
    <name type="common">Iberian ribbed newt</name>
    <dbReference type="NCBI Taxonomy" id="8319"/>
    <lineage>
        <taxon>Eukaryota</taxon>
        <taxon>Metazoa</taxon>
        <taxon>Chordata</taxon>
        <taxon>Craniata</taxon>
        <taxon>Vertebrata</taxon>
        <taxon>Euteleostomi</taxon>
        <taxon>Amphibia</taxon>
        <taxon>Batrachia</taxon>
        <taxon>Caudata</taxon>
        <taxon>Salamandroidea</taxon>
        <taxon>Salamandridae</taxon>
        <taxon>Pleurodelinae</taxon>
        <taxon>Pleurodeles</taxon>
    </lineage>
</organism>